<protein>
    <submittedName>
        <fullName evidence="6">CBS domain-containing protein</fullName>
    </submittedName>
</protein>
<dbReference type="OrthoDB" id="9800029at2"/>
<evidence type="ECO:0000313" key="7">
    <source>
        <dbReference type="Proteomes" id="UP000190027"/>
    </source>
</evidence>
<evidence type="ECO:0000256" key="1">
    <source>
        <dbReference type="ARBA" id="ARBA00022553"/>
    </source>
</evidence>
<reference evidence="6 7" key="1">
    <citation type="submission" date="2017-02" db="EMBL/GenBank/DDBJ databases">
        <authorList>
            <person name="Peterson S.W."/>
        </authorList>
    </citation>
    <scope>NUCLEOTIDE SEQUENCE [LARGE SCALE GENOMIC DNA]</scope>
    <source>
        <strain evidence="6 7">DSM 16080</strain>
    </source>
</reference>
<sequence length="299" mass="34054">MMNIRVLLVDDDDRFRSNMARLLESKGFEIVTAQSAQEALSMVDQDPDVVITDFQMPGMNGNEFVEAFKERRPTTQVIMLTGHGSIKSAVDAYCDGAFDYLTKPCEINYLASRIVDAYKSTYEGWQAEICAEDLMIPLSEYTTIRETESVLRAVQKLREHNERVMATDVTSDRGHRSIIVLNEQDQPVGYLTIRDLVTALYKAHVSAQPQSKETTRFSHFFWDGVFTRQVEDLLDVLIKDVMTAHTVRIETNASLIEVAEKMFSHNLQRILVEDEGKVVGIIRDHELYAEIDRIAKSAH</sequence>
<dbReference type="SMART" id="SM00116">
    <property type="entry name" value="CBS"/>
    <property type="match status" value="2"/>
</dbReference>
<evidence type="ECO:0000313" key="6">
    <source>
        <dbReference type="EMBL" id="SKA84810.1"/>
    </source>
</evidence>
<dbReference type="SMART" id="SM00448">
    <property type="entry name" value="REC"/>
    <property type="match status" value="1"/>
</dbReference>
<dbReference type="InterPro" id="IPR000644">
    <property type="entry name" value="CBS_dom"/>
</dbReference>
<evidence type="ECO:0000259" key="4">
    <source>
        <dbReference type="PROSITE" id="PS50110"/>
    </source>
</evidence>
<dbReference type="InterPro" id="IPR011006">
    <property type="entry name" value="CheY-like_superfamily"/>
</dbReference>
<dbReference type="PROSITE" id="PS50110">
    <property type="entry name" value="RESPONSE_REGULATORY"/>
    <property type="match status" value="1"/>
</dbReference>
<dbReference type="InterPro" id="IPR001789">
    <property type="entry name" value="Sig_transdc_resp-reg_receiver"/>
</dbReference>
<feature type="modified residue" description="4-aspartylphosphate" evidence="2">
    <location>
        <position position="53"/>
    </location>
</feature>
<feature type="domain" description="CBS" evidence="5">
    <location>
        <begin position="135"/>
        <end position="206"/>
    </location>
</feature>
<accession>A0A1T4X581</accession>
<dbReference type="Pfam" id="PF00571">
    <property type="entry name" value="CBS"/>
    <property type="match status" value="2"/>
</dbReference>
<dbReference type="SUPFAM" id="SSF52172">
    <property type="entry name" value="CheY-like"/>
    <property type="match status" value="1"/>
</dbReference>
<dbReference type="PROSITE" id="PS51371">
    <property type="entry name" value="CBS"/>
    <property type="match status" value="2"/>
</dbReference>
<dbReference type="AlphaFoldDB" id="A0A1T4X581"/>
<organism evidence="6 7">
    <name type="scientific">Paucidesulfovibrio gracilis DSM 16080</name>
    <dbReference type="NCBI Taxonomy" id="1121449"/>
    <lineage>
        <taxon>Bacteria</taxon>
        <taxon>Pseudomonadati</taxon>
        <taxon>Thermodesulfobacteriota</taxon>
        <taxon>Desulfovibrionia</taxon>
        <taxon>Desulfovibrionales</taxon>
        <taxon>Desulfovibrionaceae</taxon>
        <taxon>Paucidesulfovibrio</taxon>
    </lineage>
</organism>
<proteinExistence type="predicted"/>
<dbReference type="PANTHER" id="PTHR44591">
    <property type="entry name" value="STRESS RESPONSE REGULATOR PROTEIN 1"/>
    <property type="match status" value="1"/>
</dbReference>
<keyword evidence="1 2" id="KW-0597">Phosphoprotein</keyword>
<dbReference type="PANTHER" id="PTHR44591:SF3">
    <property type="entry name" value="RESPONSE REGULATORY DOMAIN-CONTAINING PROTEIN"/>
    <property type="match status" value="1"/>
</dbReference>
<evidence type="ECO:0000256" key="3">
    <source>
        <dbReference type="PROSITE-ProRule" id="PRU00703"/>
    </source>
</evidence>
<dbReference type="InterPro" id="IPR046342">
    <property type="entry name" value="CBS_dom_sf"/>
</dbReference>
<feature type="domain" description="CBS" evidence="5">
    <location>
        <begin position="242"/>
        <end position="297"/>
    </location>
</feature>
<feature type="domain" description="Response regulatory" evidence="4">
    <location>
        <begin position="5"/>
        <end position="118"/>
    </location>
</feature>
<keyword evidence="7" id="KW-1185">Reference proteome</keyword>
<dbReference type="SUPFAM" id="SSF54631">
    <property type="entry name" value="CBS-domain pair"/>
    <property type="match status" value="1"/>
</dbReference>
<dbReference type="RefSeq" id="WP_078717377.1">
    <property type="nucleotide sequence ID" value="NZ_FUYC01000007.1"/>
</dbReference>
<evidence type="ECO:0000259" key="5">
    <source>
        <dbReference type="PROSITE" id="PS51371"/>
    </source>
</evidence>
<dbReference type="Gene3D" id="3.40.50.2300">
    <property type="match status" value="1"/>
</dbReference>
<dbReference type="STRING" id="1121449.SAMN02745704_01822"/>
<name>A0A1T4X581_9BACT</name>
<dbReference type="InterPro" id="IPR050595">
    <property type="entry name" value="Bact_response_regulator"/>
</dbReference>
<keyword evidence="3" id="KW-0129">CBS domain</keyword>
<evidence type="ECO:0000256" key="2">
    <source>
        <dbReference type="PROSITE-ProRule" id="PRU00169"/>
    </source>
</evidence>
<dbReference type="GO" id="GO:0000160">
    <property type="term" value="P:phosphorelay signal transduction system"/>
    <property type="evidence" value="ECO:0007669"/>
    <property type="project" value="InterPro"/>
</dbReference>
<dbReference type="EMBL" id="FUYC01000007">
    <property type="protein sequence ID" value="SKA84810.1"/>
    <property type="molecule type" value="Genomic_DNA"/>
</dbReference>
<dbReference type="Pfam" id="PF00072">
    <property type="entry name" value="Response_reg"/>
    <property type="match status" value="1"/>
</dbReference>
<gene>
    <name evidence="6" type="ORF">SAMN02745704_01822</name>
</gene>
<dbReference type="Gene3D" id="3.10.580.10">
    <property type="entry name" value="CBS-domain"/>
    <property type="match status" value="1"/>
</dbReference>
<dbReference type="Proteomes" id="UP000190027">
    <property type="component" value="Unassembled WGS sequence"/>
</dbReference>
<dbReference type="CDD" id="cd02205">
    <property type="entry name" value="CBS_pair_SF"/>
    <property type="match status" value="1"/>
</dbReference>